<name>A0A0D0E5V7_9AGAM</name>
<dbReference type="AlphaFoldDB" id="A0A0D0E5V7"/>
<protein>
    <submittedName>
        <fullName evidence="2">Uncharacterized protein</fullName>
    </submittedName>
</protein>
<evidence type="ECO:0000313" key="2">
    <source>
        <dbReference type="EMBL" id="KIL00212.1"/>
    </source>
</evidence>
<reference evidence="2 3" key="1">
    <citation type="submission" date="2014-04" db="EMBL/GenBank/DDBJ databases">
        <authorList>
            <consortium name="DOE Joint Genome Institute"/>
            <person name="Kuo A."/>
            <person name="Kohler A."/>
            <person name="Jargeat P."/>
            <person name="Nagy L.G."/>
            <person name="Floudas D."/>
            <person name="Copeland A."/>
            <person name="Barry K.W."/>
            <person name="Cichocki N."/>
            <person name="Veneault-Fourrey C."/>
            <person name="LaButti K."/>
            <person name="Lindquist E.A."/>
            <person name="Lipzen A."/>
            <person name="Lundell T."/>
            <person name="Morin E."/>
            <person name="Murat C."/>
            <person name="Sun H."/>
            <person name="Tunlid A."/>
            <person name="Henrissat B."/>
            <person name="Grigoriev I.V."/>
            <person name="Hibbett D.S."/>
            <person name="Martin F."/>
            <person name="Nordberg H.P."/>
            <person name="Cantor M.N."/>
            <person name="Hua S.X."/>
        </authorList>
    </citation>
    <scope>NUCLEOTIDE SEQUENCE [LARGE SCALE GENOMIC DNA]</scope>
    <source>
        <strain evidence="2 3">Ve08.2h10</strain>
    </source>
</reference>
<feature type="region of interest" description="Disordered" evidence="1">
    <location>
        <begin position="1"/>
        <end position="20"/>
    </location>
</feature>
<gene>
    <name evidence="2" type="ORF">PAXRUDRAFT_821917</name>
</gene>
<evidence type="ECO:0000256" key="1">
    <source>
        <dbReference type="SAM" id="MobiDB-lite"/>
    </source>
</evidence>
<dbReference type="HOGENOM" id="CLU_2638763_0_0_1"/>
<sequence>MHSPDVCHGSEMSVRTTHWTSKSRVPSRRLLGVSFQGRPRRETITDGRLLQYLVPALRIILLGVCLMEFRGLDYERL</sequence>
<organism evidence="2 3">
    <name type="scientific">Paxillus rubicundulus Ve08.2h10</name>
    <dbReference type="NCBI Taxonomy" id="930991"/>
    <lineage>
        <taxon>Eukaryota</taxon>
        <taxon>Fungi</taxon>
        <taxon>Dikarya</taxon>
        <taxon>Basidiomycota</taxon>
        <taxon>Agaricomycotina</taxon>
        <taxon>Agaricomycetes</taxon>
        <taxon>Agaricomycetidae</taxon>
        <taxon>Boletales</taxon>
        <taxon>Paxilineae</taxon>
        <taxon>Paxillaceae</taxon>
        <taxon>Paxillus</taxon>
    </lineage>
</organism>
<keyword evidence="3" id="KW-1185">Reference proteome</keyword>
<evidence type="ECO:0000313" key="3">
    <source>
        <dbReference type="Proteomes" id="UP000054538"/>
    </source>
</evidence>
<reference evidence="3" key="2">
    <citation type="submission" date="2015-01" db="EMBL/GenBank/DDBJ databases">
        <title>Evolutionary Origins and Diversification of the Mycorrhizal Mutualists.</title>
        <authorList>
            <consortium name="DOE Joint Genome Institute"/>
            <consortium name="Mycorrhizal Genomics Consortium"/>
            <person name="Kohler A."/>
            <person name="Kuo A."/>
            <person name="Nagy L.G."/>
            <person name="Floudas D."/>
            <person name="Copeland A."/>
            <person name="Barry K.W."/>
            <person name="Cichocki N."/>
            <person name="Veneault-Fourrey C."/>
            <person name="LaButti K."/>
            <person name="Lindquist E.A."/>
            <person name="Lipzen A."/>
            <person name="Lundell T."/>
            <person name="Morin E."/>
            <person name="Murat C."/>
            <person name="Riley R."/>
            <person name="Ohm R."/>
            <person name="Sun H."/>
            <person name="Tunlid A."/>
            <person name="Henrissat B."/>
            <person name="Grigoriev I.V."/>
            <person name="Hibbett D.S."/>
            <person name="Martin F."/>
        </authorList>
    </citation>
    <scope>NUCLEOTIDE SEQUENCE [LARGE SCALE GENOMIC DNA]</scope>
    <source>
        <strain evidence="3">Ve08.2h10</strain>
    </source>
</reference>
<proteinExistence type="predicted"/>
<dbReference type="Proteomes" id="UP000054538">
    <property type="component" value="Unassembled WGS sequence"/>
</dbReference>
<accession>A0A0D0E5V7</accession>
<dbReference type="InParanoid" id="A0A0D0E5V7"/>
<dbReference type="EMBL" id="KN824839">
    <property type="protein sequence ID" value="KIL00212.1"/>
    <property type="molecule type" value="Genomic_DNA"/>
</dbReference>